<feature type="site" description="Important for substrate specificity" evidence="3">
    <location>
        <position position="157"/>
    </location>
</feature>
<dbReference type="PANTHER" id="PTHR43213">
    <property type="entry name" value="BIFUNCTIONAL DTTP/UTP PYROPHOSPHATASE/METHYLTRANSFERASE PROTEIN-RELATED"/>
    <property type="match status" value="1"/>
</dbReference>
<dbReference type="Proteomes" id="UP000256388">
    <property type="component" value="Unassembled WGS sequence"/>
</dbReference>
<dbReference type="NCBIfam" id="TIGR00172">
    <property type="entry name" value="maf"/>
    <property type="match status" value="1"/>
</dbReference>
<protein>
    <recommendedName>
        <fullName evidence="3">dTTP/UTP pyrophosphatase</fullName>
        <shortName evidence="3">dTTPase/UTPase</shortName>
        <ecNumber evidence="3">3.6.1.9</ecNumber>
    </recommendedName>
    <alternativeName>
        <fullName evidence="3">Nucleoside triphosphate pyrophosphatase</fullName>
    </alternativeName>
    <alternativeName>
        <fullName evidence="3">Nucleotide pyrophosphatase</fullName>
        <shortName evidence="3">Nucleotide PPase</shortName>
    </alternativeName>
</protein>
<comment type="catalytic activity">
    <reaction evidence="3">
        <text>dTTP + H2O = dTMP + diphosphate + H(+)</text>
        <dbReference type="Rhea" id="RHEA:28534"/>
        <dbReference type="ChEBI" id="CHEBI:15377"/>
        <dbReference type="ChEBI" id="CHEBI:15378"/>
        <dbReference type="ChEBI" id="CHEBI:33019"/>
        <dbReference type="ChEBI" id="CHEBI:37568"/>
        <dbReference type="ChEBI" id="CHEBI:63528"/>
        <dbReference type="EC" id="3.6.1.9"/>
    </reaction>
</comment>
<reference evidence="4 5" key="1">
    <citation type="submission" date="2018-08" db="EMBL/GenBank/DDBJ databases">
        <title>Genomic Encyclopedia of Type Strains, Phase IV (KMG-IV): sequencing the most valuable type-strain genomes for metagenomic binning, comparative biology and taxonomic classification.</title>
        <authorList>
            <person name="Goeker M."/>
        </authorList>
    </citation>
    <scope>NUCLEOTIDE SEQUENCE [LARGE SCALE GENOMIC DNA]</scope>
    <source>
        <strain evidence="4 5">DSM 23923</strain>
    </source>
</reference>
<dbReference type="CDD" id="cd00555">
    <property type="entry name" value="Maf"/>
    <property type="match status" value="1"/>
</dbReference>
<dbReference type="GO" id="GO:0036218">
    <property type="term" value="F:dTTP diphosphatase activity"/>
    <property type="evidence" value="ECO:0007669"/>
    <property type="project" value="RHEA"/>
</dbReference>
<evidence type="ECO:0000256" key="2">
    <source>
        <dbReference type="ARBA" id="ARBA00022801"/>
    </source>
</evidence>
<dbReference type="EC" id="3.6.1.9" evidence="3"/>
<dbReference type="EMBL" id="QUMS01000006">
    <property type="protein sequence ID" value="REG04649.1"/>
    <property type="molecule type" value="Genomic_DNA"/>
</dbReference>
<proteinExistence type="inferred from homology"/>
<dbReference type="PIRSF" id="PIRSF006305">
    <property type="entry name" value="Maf"/>
    <property type="match status" value="1"/>
</dbReference>
<feature type="site" description="Important for substrate specificity" evidence="3">
    <location>
        <position position="73"/>
    </location>
</feature>
<keyword evidence="3" id="KW-0546">Nucleotide metabolism</keyword>
<accession>A0A3E0A2S0</accession>
<evidence type="ECO:0000313" key="4">
    <source>
        <dbReference type="EMBL" id="REG04649.1"/>
    </source>
</evidence>
<comment type="cofactor">
    <cofactor evidence="1 3">
        <name>a divalent metal cation</name>
        <dbReference type="ChEBI" id="CHEBI:60240"/>
    </cofactor>
</comment>
<name>A0A3E0A2S0_9CHLR</name>
<dbReference type="PANTHER" id="PTHR43213:SF5">
    <property type="entry name" value="BIFUNCTIONAL DTTP_UTP PYROPHOSPHATASE_METHYLTRANSFERASE PROTEIN-RELATED"/>
    <property type="match status" value="1"/>
</dbReference>
<keyword evidence="3" id="KW-0963">Cytoplasm</keyword>
<dbReference type="GO" id="GO:0036221">
    <property type="term" value="F:UTP diphosphatase activity"/>
    <property type="evidence" value="ECO:0007669"/>
    <property type="project" value="RHEA"/>
</dbReference>
<dbReference type="Gene3D" id="3.90.950.10">
    <property type="match status" value="1"/>
</dbReference>
<comment type="subcellular location">
    <subcellularLocation>
        <location evidence="3">Cytoplasm</location>
    </subcellularLocation>
</comment>
<dbReference type="InterPro" id="IPR003697">
    <property type="entry name" value="Maf-like"/>
</dbReference>
<comment type="function">
    <text evidence="3">Nucleoside triphosphate pyrophosphatase that hydrolyzes dTTP and UTP. May have a dual role in cell division arrest and in preventing the incorporation of modified nucleotides into cellular nucleic acids.</text>
</comment>
<sequence length="222" mass="24444">MTTAKFWLASNSPRRREMLSWLGWSFQSAPANIDESALGGENPLEHVKRLALGKCQVKIDTAQPGEIVIAADTIVVLENAILGKPVDEKDAFVMLKSLGDRTHQVITALAVRQVGLPDVQQETCISNVRMRNYSDAEIEAYIRSGDPMDKAGGYAIQNAQFHPAVNFAGCFASVMGMPLCHLERTLRRLADYQPADLAVICQKKLNYACPITRRVMIGENIG</sequence>
<dbReference type="RefSeq" id="WP_116226245.1">
    <property type="nucleotide sequence ID" value="NZ_AP018437.1"/>
</dbReference>
<keyword evidence="2 3" id="KW-0378">Hydrolase</keyword>
<comment type="caution">
    <text evidence="4">The sequence shown here is derived from an EMBL/GenBank/DDBJ whole genome shotgun (WGS) entry which is preliminary data.</text>
</comment>
<dbReference type="GO" id="GO:0005737">
    <property type="term" value="C:cytoplasm"/>
    <property type="evidence" value="ECO:0007669"/>
    <property type="project" value="UniProtKB-SubCell"/>
</dbReference>
<dbReference type="Pfam" id="PF02545">
    <property type="entry name" value="Maf"/>
    <property type="match status" value="1"/>
</dbReference>
<comment type="similarity">
    <text evidence="3">Belongs to the Maf family. YhdE subfamily.</text>
</comment>
<feature type="site" description="Important for substrate specificity" evidence="3">
    <location>
        <position position="14"/>
    </location>
</feature>
<organism evidence="4 5">
    <name type="scientific">Pelolinea submarina</name>
    <dbReference type="NCBI Taxonomy" id="913107"/>
    <lineage>
        <taxon>Bacteria</taxon>
        <taxon>Bacillati</taxon>
        <taxon>Chloroflexota</taxon>
        <taxon>Anaerolineae</taxon>
        <taxon>Anaerolineales</taxon>
        <taxon>Anaerolineaceae</taxon>
        <taxon>Pelolinea</taxon>
    </lineage>
</organism>
<dbReference type="OrthoDB" id="9807767at2"/>
<evidence type="ECO:0000256" key="1">
    <source>
        <dbReference type="ARBA" id="ARBA00001968"/>
    </source>
</evidence>
<comment type="caution">
    <text evidence="3">Lacks conserved residue(s) required for the propagation of feature annotation.</text>
</comment>
<comment type="catalytic activity">
    <reaction evidence="3">
        <text>UTP + H2O = UMP + diphosphate + H(+)</text>
        <dbReference type="Rhea" id="RHEA:29395"/>
        <dbReference type="ChEBI" id="CHEBI:15377"/>
        <dbReference type="ChEBI" id="CHEBI:15378"/>
        <dbReference type="ChEBI" id="CHEBI:33019"/>
        <dbReference type="ChEBI" id="CHEBI:46398"/>
        <dbReference type="ChEBI" id="CHEBI:57865"/>
        <dbReference type="EC" id="3.6.1.9"/>
    </reaction>
</comment>
<feature type="active site" description="Proton acceptor" evidence="3">
    <location>
        <position position="72"/>
    </location>
</feature>
<dbReference type="GO" id="GO:0009117">
    <property type="term" value="P:nucleotide metabolic process"/>
    <property type="evidence" value="ECO:0007669"/>
    <property type="project" value="UniProtKB-KW"/>
</dbReference>
<dbReference type="InterPro" id="IPR029001">
    <property type="entry name" value="ITPase-like_fam"/>
</dbReference>
<gene>
    <name evidence="4" type="ORF">DFR64_2997</name>
</gene>
<dbReference type="AlphaFoldDB" id="A0A3E0A2S0"/>
<evidence type="ECO:0000313" key="5">
    <source>
        <dbReference type="Proteomes" id="UP000256388"/>
    </source>
</evidence>
<keyword evidence="5" id="KW-1185">Reference proteome</keyword>
<evidence type="ECO:0000256" key="3">
    <source>
        <dbReference type="HAMAP-Rule" id="MF_00528"/>
    </source>
</evidence>
<dbReference type="SUPFAM" id="SSF52972">
    <property type="entry name" value="ITPase-like"/>
    <property type="match status" value="1"/>
</dbReference>
<dbReference type="HAMAP" id="MF_00528">
    <property type="entry name" value="Maf"/>
    <property type="match status" value="1"/>
</dbReference>